<dbReference type="EMBL" id="QGKX02001347">
    <property type="protein sequence ID" value="KAF3521418.1"/>
    <property type="molecule type" value="Genomic_DNA"/>
</dbReference>
<evidence type="ECO:0000256" key="1">
    <source>
        <dbReference type="SAM" id="MobiDB-lite"/>
    </source>
</evidence>
<name>A0A8S9PJJ2_BRACR</name>
<organism evidence="2 3">
    <name type="scientific">Brassica cretica</name>
    <name type="common">Mustard</name>
    <dbReference type="NCBI Taxonomy" id="69181"/>
    <lineage>
        <taxon>Eukaryota</taxon>
        <taxon>Viridiplantae</taxon>
        <taxon>Streptophyta</taxon>
        <taxon>Embryophyta</taxon>
        <taxon>Tracheophyta</taxon>
        <taxon>Spermatophyta</taxon>
        <taxon>Magnoliopsida</taxon>
        <taxon>eudicotyledons</taxon>
        <taxon>Gunneridae</taxon>
        <taxon>Pentapetalae</taxon>
        <taxon>rosids</taxon>
        <taxon>malvids</taxon>
        <taxon>Brassicales</taxon>
        <taxon>Brassicaceae</taxon>
        <taxon>Brassiceae</taxon>
        <taxon>Brassica</taxon>
    </lineage>
</organism>
<sequence length="139" mass="16031">MLLERNWGMSPLKMSLMLGSESDINGLQPLEMTMDILLPSGETTEVEPRNALIPKDRILGITQRIVFHRIEAEKQRHDDRRGYRRLDNQRQPPRETRHYSSVEHNQYSKNRAPHQSSGRHLSSGSEEVTTTTHSSPSQM</sequence>
<evidence type="ECO:0000313" key="3">
    <source>
        <dbReference type="Proteomes" id="UP000712600"/>
    </source>
</evidence>
<dbReference type="AlphaFoldDB" id="A0A8S9PJJ2"/>
<proteinExistence type="predicted"/>
<evidence type="ECO:0000313" key="2">
    <source>
        <dbReference type="EMBL" id="KAF3521418.1"/>
    </source>
</evidence>
<dbReference type="Proteomes" id="UP000712600">
    <property type="component" value="Unassembled WGS sequence"/>
</dbReference>
<gene>
    <name evidence="2" type="ORF">F2Q69_00046582</name>
</gene>
<feature type="compositionally biased region" description="Basic and acidic residues" evidence="1">
    <location>
        <begin position="74"/>
        <end position="101"/>
    </location>
</feature>
<feature type="region of interest" description="Disordered" evidence="1">
    <location>
        <begin position="74"/>
        <end position="139"/>
    </location>
</feature>
<accession>A0A8S9PJJ2</accession>
<feature type="compositionally biased region" description="Polar residues" evidence="1">
    <location>
        <begin position="102"/>
        <end position="139"/>
    </location>
</feature>
<protein>
    <submittedName>
        <fullName evidence="2">Uncharacterized protein</fullName>
    </submittedName>
</protein>
<comment type="caution">
    <text evidence="2">The sequence shown here is derived from an EMBL/GenBank/DDBJ whole genome shotgun (WGS) entry which is preliminary data.</text>
</comment>
<reference evidence="2" key="1">
    <citation type="submission" date="2019-12" db="EMBL/GenBank/DDBJ databases">
        <title>Genome sequencing and annotation of Brassica cretica.</title>
        <authorList>
            <person name="Studholme D.J."/>
            <person name="Sarris P."/>
        </authorList>
    </citation>
    <scope>NUCLEOTIDE SEQUENCE</scope>
    <source>
        <strain evidence="2">PFS-109/04</strain>
        <tissue evidence="2">Leaf</tissue>
    </source>
</reference>